<dbReference type="AlphaFoldDB" id="A0AAI9NZ19"/>
<dbReference type="Pfam" id="PF07751">
    <property type="entry name" value="Abi_2"/>
    <property type="match status" value="1"/>
</dbReference>
<dbReference type="InterPro" id="IPR011664">
    <property type="entry name" value="Abi_system_AbiD/AbiF-like"/>
</dbReference>
<name>A0AAI9NZ19_9FIRM</name>
<organism evidence="1 2">
    <name type="scientific">Coprococcus eutactus</name>
    <dbReference type="NCBI Taxonomy" id="33043"/>
    <lineage>
        <taxon>Bacteria</taxon>
        <taxon>Bacillati</taxon>
        <taxon>Bacillota</taxon>
        <taxon>Clostridia</taxon>
        <taxon>Lachnospirales</taxon>
        <taxon>Lachnospiraceae</taxon>
        <taxon>Coprococcus</taxon>
    </lineage>
</organism>
<dbReference type="Proteomes" id="UP000660047">
    <property type="component" value="Unassembled WGS sequence"/>
</dbReference>
<gene>
    <name evidence="1" type="ORF">COEU31_18050</name>
</gene>
<dbReference type="InterPro" id="IPR017034">
    <property type="entry name" value="Abi_system_AbiD/AbiF"/>
</dbReference>
<reference evidence="1" key="1">
    <citation type="submission" date="2020-06" db="EMBL/GenBank/DDBJ databases">
        <title>Characterization of fructooligosaccharide metabolism and fructooligosaccharide-degrading enzymes in human commensal butyrate producers.</title>
        <authorList>
            <person name="Tanno H."/>
            <person name="Fujii T."/>
            <person name="Hirano K."/>
            <person name="Maeno S."/>
            <person name="Tonozuka T."/>
            <person name="Sakamoto M."/>
            <person name="Ohkuma M."/>
            <person name="Tochio T."/>
            <person name="Endo A."/>
        </authorList>
    </citation>
    <scope>NUCLEOTIDE SEQUENCE</scope>
    <source>
        <strain evidence="1">JCM 31265</strain>
    </source>
</reference>
<evidence type="ECO:0000313" key="1">
    <source>
        <dbReference type="EMBL" id="GFO94759.1"/>
    </source>
</evidence>
<sequence>MGELKRHQPSMSIDEQVENLKTLGLVISDEDYARHILNDISYFRLIKAYSLGFKAKNGDYDEGVTFEQIVELYLFNANFRQITFAEIEKIEVNVRCRIANYFAETYGVLGYMNSENFVDEEYHRSFLEDIKEEVGRNSKAPFVKNFRTNYEGGDLPIYALVEVFSFGTLSKFYKNMKNTDKKAVAKSFGIGYTYLESWLESISYVRNICAHYGRLYNAKLSKTPILYKEYSQQGIGNNRMFGVLLCMRHILLHDKHWNLYVDQIEALIEKYEKVDVRTMGFTDNWKELLEIG</sequence>
<dbReference type="PIRSF" id="PIRSF034934">
    <property type="entry name" value="AbiF_AbiD"/>
    <property type="match status" value="1"/>
</dbReference>
<accession>A0AAI9NZ19</accession>
<evidence type="ECO:0000313" key="2">
    <source>
        <dbReference type="Proteomes" id="UP000660047"/>
    </source>
</evidence>
<dbReference type="EMBL" id="BLYL01000010">
    <property type="protein sequence ID" value="GFO94759.1"/>
    <property type="molecule type" value="Genomic_DNA"/>
</dbReference>
<comment type="caution">
    <text evidence="1">The sequence shown here is derived from an EMBL/GenBank/DDBJ whole genome shotgun (WGS) entry which is preliminary data.</text>
</comment>
<dbReference type="RefSeq" id="WP_055223534.1">
    <property type="nucleotide sequence ID" value="NZ_BLYL01000010.1"/>
</dbReference>
<proteinExistence type="predicted"/>
<protein>
    <submittedName>
        <fullName evidence="1">ABC transporter permease</fullName>
    </submittedName>
</protein>